<evidence type="ECO:0000256" key="1">
    <source>
        <dbReference type="SAM" id="MobiDB-lite"/>
    </source>
</evidence>
<feature type="non-terminal residue" evidence="2">
    <location>
        <position position="1"/>
    </location>
</feature>
<evidence type="ECO:0000313" key="3">
    <source>
        <dbReference type="Proteomes" id="UP000037460"/>
    </source>
</evidence>
<name>A0A0M0K5W4_9EUKA</name>
<organism evidence="2 3">
    <name type="scientific">Chrysochromulina tobinii</name>
    <dbReference type="NCBI Taxonomy" id="1460289"/>
    <lineage>
        <taxon>Eukaryota</taxon>
        <taxon>Haptista</taxon>
        <taxon>Haptophyta</taxon>
        <taxon>Prymnesiophyceae</taxon>
        <taxon>Prymnesiales</taxon>
        <taxon>Chrysochromulinaceae</taxon>
        <taxon>Chrysochromulina</taxon>
    </lineage>
</organism>
<dbReference type="AlphaFoldDB" id="A0A0M0K5W4"/>
<dbReference type="EMBL" id="JWZX01001294">
    <property type="protein sequence ID" value="KOO34215.1"/>
    <property type="molecule type" value="Genomic_DNA"/>
</dbReference>
<evidence type="ECO:0000313" key="2">
    <source>
        <dbReference type="EMBL" id="KOO34215.1"/>
    </source>
</evidence>
<proteinExistence type="predicted"/>
<feature type="region of interest" description="Disordered" evidence="1">
    <location>
        <begin position="1"/>
        <end position="41"/>
    </location>
</feature>
<dbReference type="Proteomes" id="UP000037460">
    <property type="component" value="Unassembled WGS sequence"/>
</dbReference>
<gene>
    <name evidence="2" type="ORF">Ctob_012687</name>
</gene>
<comment type="caution">
    <text evidence="2">The sequence shown here is derived from an EMBL/GenBank/DDBJ whole genome shotgun (WGS) entry which is preliminary data.</text>
</comment>
<keyword evidence="3" id="KW-1185">Reference proteome</keyword>
<protein>
    <submittedName>
        <fullName evidence="2">Uncharacterized protein</fullName>
    </submittedName>
</protein>
<reference evidence="3" key="1">
    <citation type="journal article" date="2015" name="PLoS Genet.">
        <title>Genome Sequence and Transcriptome Analyses of Chrysochromulina tobin: Metabolic Tools for Enhanced Algal Fitness in the Prominent Order Prymnesiales (Haptophyceae).</title>
        <authorList>
            <person name="Hovde B.T."/>
            <person name="Deodato C.R."/>
            <person name="Hunsperger H.M."/>
            <person name="Ryken S.A."/>
            <person name="Yost W."/>
            <person name="Jha R.K."/>
            <person name="Patterson J."/>
            <person name="Monnat R.J. Jr."/>
            <person name="Barlow S.B."/>
            <person name="Starkenburg S.R."/>
            <person name="Cattolico R.A."/>
        </authorList>
    </citation>
    <scope>NUCLEOTIDE SEQUENCE</scope>
    <source>
        <strain evidence="3">CCMP291</strain>
    </source>
</reference>
<feature type="non-terminal residue" evidence="2">
    <location>
        <position position="104"/>
    </location>
</feature>
<sequence>IVIPHQPSSDPPSADHLPRARGTLKAPTRRRSCRPGNRAWSWKRQDRAVRAIPLAQADTAREVKQRLSDRFQAQVARGRERVTTARSDTTAAVTIAYLSPAQGL</sequence>
<accession>A0A0M0K5W4</accession>